<feature type="signal peptide" evidence="1">
    <location>
        <begin position="1"/>
        <end position="17"/>
    </location>
</feature>
<name>A0A7S4VAT8_9DINO</name>
<dbReference type="EMBL" id="HBNR01032285">
    <property type="protein sequence ID" value="CAE4586849.1"/>
    <property type="molecule type" value="Transcribed_RNA"/>
</dbReference>
<protein>
    <recommendedName>
        <fullName evidence="3">Phospholipid scramblase</fullName>
    </recommendedName>
</protein>
<reference evidence="2" key="1">
    <citation type="submission" date="2021-01" db="EMBL/GenBank/DDBJ databases">
        <authorList>
            <person name="Corre E."/>
            <person name="Pelletier E."/>
            <person name="Niang G."/>
            <person name="Scheremetjew M."/>
            <person name="Finn R."/>
            <person name="Kale V."/>
            <person name="Holt S."/>
            <person name="Cochrane G."/>
            <person name="Meng A."/>
            <person name="Brown T."/>
            <person name="Cohen L."/>
        </authorList>
    </citation>
    <scope>NUCLEOTIDE SEQUENCE</scope>
    <source>
        <strain evidence="2">CCMP3105</strain>
    </source>
</reference>
<organism evidence="2">
    <name type="scientific">Alexandrium monilatum</name>
    <dbReference type="NCBI Taxonomy" id="311494"/>
    <lineage>
        <taxon>Eukaryota</taxon>
        <taxon>Sar</taxon>
        <taxon>Alveolata</taxon>
        <taxon>Dinophyceae</taxon>
        <taxon>Gonyaulacales</taxon>
        <taxon>Pyrocystaceae</taxon>
        <taxon>Alexandrium</taxon>
    </lineage>
</organism>
<keyword evidence="1" id="KW-0732">Signal</keyword>
<dbReference type="AlphaFoldDB" id="A0A7S4VAT8"/>
<proteinExistence type="predicted"/>
<evidence type="ECO:0000256" key="1">
    <source>
        <dbReference type="SAM" id="SignalP"/>
    </source>
</evidence>
<evidence type="ECO:0008006" key="3">
    <source>
        <dbReference type="Google" id="ProtNLM"/>
    </source>
</evidence>
<feature type="chain" id="PRO_5031041062" description="Phospholipid scramblase" evidence="1">
    <location>
        <begin position="18"/>
        <end position="226"/>
    </location>
</feature>
<evidence type="ECO:0000313" key="2">
    <source>
        <dbReference type="EMBL" id="CAE4586849.1"/>
    </source>
</evidence>
<accession>A0A7S4VAT8</accession>
<gene>
    <name evidence="2" type="ORF">AMON00008_LOCUS22129</name>
</gene>
<sequence length="226" mass="24194">MPHRLVAAVLLPCLVGAVRRQLAAEVHHPYTSALVLYSPTNAASSGAASVASLPELDRGGTTCQCICGDRVIWQRELFAGDVKEIKEKECESDICPYVSIPGLQVVSQCTYVKDIRELTSGTACFCQCGDKAAWVNRAFYGNVTEEKERECIEVVCPRVNPLPGLILKADCHFDSKLFTLHRSVPPLSPGAPVTRNAAIWALGSASPACSLLAVLAACVAATRVKP</sequence>